<gene>
    <name evidence="3" type="ORF">AT15_00425</name>
</gene>
<proteinExistence type="predicted"/>
<protein>
    <recommendedName>
        <fullName evidence="2">DUF7670 domain-containing protein</fullName>
    </recommendedName>
</protein>
<sequence length="142" mass="16028">MEENAKLEKKAPSRLLLIAKIWSVVVIAIGVFIFAGYAANFFTTGVTDPYAAENYPFIENIPPLFSFICIIGLALAWKWKLVGGLIAIIFSAANYVIFFIHWPLTENINFLFAPYGINTLLLIPGIMFVLCWRKARKLQNNL</sequence>
<feature type="transmembrane region" description="Helical" evidence="1">
    <location>
        <begin position="60"/>
        <end position="77"/>
    </location>
</feature>
<dbReference type="InterPro" id="IPR056087">
    <property type="entry name" value="DUF7670"/>
</dbReference>
<comment type="caution">
    <text evidence="3">The sequence shown here is derived from an EMBL/GenBank/DDBJ whole genome shotgun (WGS) entry which is preliminary data.</text>
</comment>
<dbReference type="AlphaFoldDB" id="A0A176K0N1"/>
<dbReference type="OrthoDB" id="9849953at2"/>
<reference evidence="3 4" key="1">
    <citation type="submission" date="2014-02" db="EMBL/GenBank/DDBJ databases">
        <title>Kosmotoga genome sequencing.</title>
        <authorList>
            <person name="Pollo S.M."/>
            <person name="Charchuk R."/>
            <person name="Nesbo C.L."/>
        </authorList>
    </citation>
    <scope>NUCLEOTIDE SEQUENCE [LARGE SCALE GENOMIC DNA]</scope>
    <source>
        <strain evidence="3 4">S304</strain>
    </source>
</reference>
<dbReference type="PATRIC" id="fig|1453497.3.peg.97"/>
<keyword evidence="4" id="KW-1185">Reference proteome</keyword>
<feature type="transmembrane region" description="Helical" evidence="1">
    <location>
        <begin position="110"/>
        <end position="132"/>
    </location>
</feature>
<feature type="transmembrane region" description="Helical" evidence="1">
    <location>
        <begin position="84"/>
        <end position="104"/>
    </location>
</feature>
<keyword evidence="1" id="KW-1133">Transmembrane helix</keyword>
<name>A0A176K0N1_9BACT</name>
<evidence type="ECO:0000259" key="2">
    <source>
        <dbReference type="Pfam" id="PF24709"/>
    </source>
</evidence>
<feature type="domain" description="DUF7670" evidence="2">
    <location>
        <begin position="18"/>
        <end position="139"/>
    </location>
</feature>
<organism evidence="3 4">
    <name type="scientific">Kosmotoga arenicorallina S304</name>
    <dbReference type="NCBI Taxonomy" id="1453497"/>
    <lineage>
        <taxon>Bacteria</taxon>
        <taxon>Thermotogati</taxon>
        <taxon>Thermotogota</taxon>
        <taxon>Thermotogae</taxon>
        <taxon>Kosmotogales</taxon>
        <taxon>Kosmotogaceae</taxon>
        <taxon>Kosmotoga</taxon>
    </lineage>
</organism>
<evidence type="ECO:0000313" key="3">
    <source>
        <dbReference type="EMBL" id="OAA30200.1"/>
    </source>
</evidence>
<dbReference type="RefSeq" id="WP_068347614.1">
    <property type="nucleotide sequence ID" value="NZ_JFHK01000013.1"/>
</dbReference>
<keyword evidence="1" id="KW-0472">Membrane</keyword>
<dbReference type="Pfam" id="PF24709">
    <property type="entry name" value="DUF7670"/>
    <property type="match status" value="1"/>
</dbReference>
<keyword evidence="1" id="KW-0812">Transmembrane</keyword>
<dbReference type="EMBL" id="JFHK01000013">
    <property type="protein sequence ID" value="OAA30200.1"/>
    <property type="molecule type" value="Genomic_DNA"/>
</dbReference>
<accession>A0A176K0N1</accession>
<evidence type="ECO:0000313" key="4">
    <source>
        <dbReference type="Proteomes" id="UP000077339"/>
    </source>
</evidence>
<feature type="transmembrane region" description="Helical" evidence="1">
    <location>
        <begin position="21"/>
        <end position="40"/>
    </location>
</feature>
<evidence type="ECO:0000256" key="1">
    <source>
        <dbReference type="SAM" id="Phobius"/>
    </source>
</evidence>
<dbReference type="Proteomes" id="UP000077339">
    <property type="component" value="Unassembled WGS sequence"/>
</dbReference>